<dbReference type="InterPro" id="IPR000172">
    <property type="entry name" value="GMC_OxRdtase_N"/>
</dbReference>
<dbReference type="Proteomes" id="UP001302602">
    <property type="component" value="Unassembled WGS sequence"/>
</dbReference>
<keyword evidence="2" id="KW-0274">FAD</keyword>
<dbReference type="GeneID" id="87831714"/>
<dbReference type="PANTHER" id="PTHR11552:SF115">
    <property type="entry name" value="DEHYDROGENASE XPTC-RELATED"/>
    <property type="match status" value="1"/>
</dbReference>
<dbReference type="SUPFAM" id="SSF51905">
    <property type="entry name" value="FAD/NAD(P)-binding domain"/>
    <property type="match status" value="1"/>
</dbReference>
<feature type="binding site" evidence="2">
    <location>
        <position position="258"/>
    </location>
    <ligand>
        <name>FAD</name>
        <dbReference type="ChEBI" id="CHEBI:57692"/>
    </ligand>
</feature>
<comment type="cofactor">
    <cofactor evidence="2">
        <name>FAD</name>
        <dbReference type="ChEBI" id="CHEBI:57692"/>
    </cofactor>
</comment>
<dbReference type="EMBL" id="MU853248">
    <property type="protein sequence ID" value="KAK4119495.1"/>
    <property type="molecule type" value="Genomic_DNA"/>
</dbReference>
<dbReference type="Gene3D" id="3.30.560.10">
    <property type="entry name" value="Glucose Oxidase, domain 3"/>
    <property type="match status" value="1"/>
</dbReference>
<accession>A0AAN6YZ22</accession>
<keyword evidence="3" id="KW-0732">Signal</keyword>
<dbReference type="GO" id="GO:0016614">
    <property type="term" value="F:oxidoreductase activity, acting on CH-OH group of donors"/>
    <property type="evidence" value="ECO:0007669"/>
    <property type="project" value="InterPro"/>
</dbReference>
<keyword evidence="2" id="KW-0285">Flavoprotein</keyword>
<dbReference type="Pfam" id="PF05199">
    <property type="entry name" value="GMC_oxred_C"/>
    <property type="match status" value="1"/>
</dbReference>
<evidence type="ECO:0000313" key="6">
    <source>
        <dbReference type="EMBL" id="KAK4119495.1"/>
    </source>
</evidence>
<dbReference type="Gene3D" id="3.50.50.60">
    <property type="entry name" value="FAD/NAD(P)-binding domain"/>
    <property type="match status" value="1"/>
</dbReference>
<evidence type="ECO:0000259" key="4">
    <source>
        <dbReference type="Pfam" id="PF00732"/>
    </source>
</evidence>
<proteinExistence type="inferred from homology"/>
<evidence type="ECO:0000256" key="3">
    <source>
        <dbReference type="SAM" id="SignalP"/>
    </source>
</evidence>
<dbReference type="PANTHER" id="PTHR11552">
    <property type="entry name" value="GLUCOSE-METHANOL-CHOLINE GMC OXIDOREDUCTASE"/>
    <property type="match status" value="1"/>
</dbReference>
<gene>
    <name evidence="6" type="ORF">N657DRAFT_659011</name>
</gene>
<feature type="chain" id="PRO_5042923712" evidence="3">
    <location>
        <begin position="22"/>
        <end position="605"/>
    </location>
</feature>
<dbReference type="RefSeq" id="XP_062643268.1">
    <property type="nucleotide sequence ID" value="XM_062794945.1"/>
</dbReference>
<feature type="binding site" evidence="2">
    <location>
        <position position="121"/>
    </location>
    <ligand>
        <name>FAD</name>
        <dbReference type="ChEBI" id="CHEBI:57692"/>
    </ligand>
</feature>
<dbReference type="Pfam" id="PF00732">
    <property type="entry name" value="GMC_oxred_N"/>
    <property type="match status" value="1"/>
</dbReference>
<evidence type="ECO:0000256" key="2">
    <source>
        <dbReference type="PIRSR" id="PIRSR000137-2"/>
    </source>
</evidence>
<reference evidence="6" key="2">
    <citation type="submission" date="2023-05" db="EMBL/GenBank/DDBJ databases">
        <authorList>
            <consortium name="Lawrence Berkeley National Laboratory"/>
            <person name="Steindorff A."/>
            <person name="Hensen N."/>
            <person name="Bonometti L."/>
            <person name="Westerberg I."/>
            <person name="Brannstrom I.O."/>
            <person name="Guillou S."/>
            <person name="Cros-Aarteil S."/>
            <person name="Calhoun S."/>
            <person name="Haridas S."/>
            <person name="Kuo A."/>
            <person name="Mondo S."/>
            <person name="Pangilinan J."/>
            <person name="Riley R."/>
            <person name="Labutti K."/>
            <person name="Andreopoulos B."/>
            <person name="Lipzen A."/>
            <person name="Chen C."/>
            <person name="Yanf M."/>
            <person name="Daum C."/>
            <person name="Ng V."/>
            <person name="Clum A."/>
            <person name="Ohm R."/>
            <person name="Martin F."/>
            <person name="Silar P."/>
            <person name="Natvig D."/>
            <person name="Lalanne C."/>
            <person name="Gautier V."/>
            <person name="Ament-Velasquez S.L."/>
            <person name="Kruys A."/>
            <person name="Hutchinson M.I."/>
            <person name="Powell A.J."/>
            <person name="Barry K."/>
            <person name="Miller A.N."/>
            <person name="Grigoriev I.V."/>
            <person name="Debuchy R."/>
            <person name="Gladieux P."/>
            <person name="Thoren M.H."/>
            <person name="Johannesson H."/>
        </authorList>
    </citation>
    <scope>NUCLEOTIDE SEQUENCE</scope>
    <source>
        <strain evidence="6">CBS 731.68</strain>
    </source>
</reference>
<feature type="domain" description="Glucose-methanol-choline oxidoreductase C-terminal" evidence="5">
    <location>
        <begin position="449"/>
        <end position="586"/>
    </location>
</feature>
<evidence type="ECO:0000313" key="7">
    <source>
        <dbReference type="Proteomes" id="UP001302602"/>
    </source>
</evidence>
<dbReference type="InterPro" id="IPR012132">
    <property type="entry name" value="GMC_OxRdtase"/>
</dbReference>
<name>A0AAN6YZ22_9PEZI</name>
<dbReference type="GO" id="GO:0050660">
    <property type="term" value="F:flavin adenine dinucleotide binding"/>
    <property type="evidence" value="ECO:0007669"/>
    <property type="project" value="InterPro"/>
</dbReference>
<dbReference type="GO" id="GO:0044550">
    <property type="term" value="P:secondary metabolite biosynthetic process"/>
    <property type="evidence" value="ECO:0007669"/>
    <property type="project" value="TreeGrafter"/>
</dbReference>
<reference evidence="6" key="1">
    <citation type="journal article" date="2023" name="Mol. Phylogenet. Evol.">
        <title>Genome-scale phylogeny and comparative genomics of the fungal order Sordariales.</title>
        <authorList>
            <person name="Hensen N."/>
            <person name="Bonometti L."/>
            <person name="Westerberg I."/>
            <person name="Brannstrom I.O."/>
            <person name="Guillou S."/>
            <person name="Cros-Aarteil S."/>
            <person name="Calhoun S."/>
            <person name="Haridas S."/>
            <person name="Kuo A."/>
            <person name="Mondo S."/>
            <person name="Pangilinan J."/>
            <person name="Riley R."/>
            <person name="LaButti K."/>
            <person name="Andreopoulos B."/>
            <person name="Lipzen A."/>
            <person name="Chen C."/>
            <person name="Yan M."/>
            <person name="Daum C."/>
            <person name="Ng V."/>
            <person name="Clum A."/>
            <person name="Steindorff A."/>
            <person name="Ohm R.A."/>
            <person name="Martin F."/>
            <person name="Silar P."/>
            <person name="Natvig D.O."/>
            <person name="Lalanne C."/>
            <person name="Gautier V."/>
            <person name="Ament-Velasquez S.L."/>
            <person name="Kruys A."/>
            <person name="Hutchinson M.I."/>
            <person name="Powell A.J."/>
            <person name="Barry K."/>
            <person name="Miller A.N."/>
            <person name="Grigoriev I.V."/>
            <person name="Debuchy R."/>
            <person name="Gladieux P."/>
            <person name="Hiltunen Thoren M."/>
            <person name="Johannesson H."/>
        </authorList>
    </citation>
    <scope>NUCLEOTIDE SEQUENCE</scope>
    <source>
        <strain evidence="6">CBS 731.68</strain>
    </source>
</reference>
<dbReference type="SUPFAM" id="SSF54373">
    <property type="entry name" value="FAD-linked reductases, C-terminal domain"/>
    <property type="match status" value="1"/>
</dbReference>
<comment type="similarity">
    <text evidence="1">Belongs to the GMC oxidoreductase family.</text>
</comment>
<dbReference type="InterPro" id="IPR007867">
    <property type="entry name" value="GMC_OxRtase_C"/>
</dbReference>
<dbReference type="AlphaFoldDB" id="A0AAN6YZ22"/>
<dbReference type="PIRSF" id="PIRSF000137">
    <property type="entry name" value="Alcohol_oxidase"/>
    <property type="match status" value="1"/>
</dbReference>
<keyword evidence="7" id="KW-1185">Reference proteome</keyword>
<dbReference type="InterPro" id="IPR036188">
    <property type="entry name" value="FAD/NAD-bd_sf"/>
</dbReference>
<protein>
    <submittedName>
        <fullName evidence="6">GMC oxidoreductase</fullName>
    </submittedName>
</protein>
<feature type="domain" description="Glucose-methanol-choline oxidoreductase N-terminal" evidence="4">
    <location>
        <begin position="42"/>
        <end position="322"/>
    </location>
</feature>
<comment type="caution">
    <text evidence="6">The sequence shown here is derived from an EMBL/GenBank/DDBJ whole genome shotgun (WGS) entry which is preliminary data.</text>
</comment>
<organism evidence="6 7">
    <name type="scientific">Parathielavia appendiculata</name>
    <dbReference type="NCBI Taxonomy" id="2587402"/>
    <lineage>
        <taxon>Eukaryota</taxon>
        <taxon>Fungi</taxon>
        <taxon>Dikarya</taxon>
        <taxon>Ascomycota</taxon>
        <taxon>Pezizomycotina</taxon>
        <taxon>Sordariomycetes</taxon>
        <taxon>Sordariomycetidae</taxon>
        <taxon>Sordariales</taxon>
        <taxon>Chaetomiaceae</taxon>
        <taxon>Parathielavia</taxon>
    </lineage>
</organism>
<sequence>MARLISLLVAVLALTPCICLAHSRALQASRVLLDGREVEKEYDYIVVGGGTAGLTVADRLTENGKATVLVVEYGQLSNSPSITTVQGGFSGMSDTQFLYDIQSVPQSNLLNRTIAVLAGKVVGGSSAVNAMMTVRAAAADYDGWGSFFGEGSHWSWNQLLPYFKRALNFAPPDEAVTKLANITYDTNFWGDTSSVYAGWPSFQYPGTTAQMEAFRGMPGAPFVKDSGSGEPGRSYARTGHHDRAISRWNYHLVTGSKVTRIALNGTTATGVAFVPVILAAGGIHSPQVLQLSGIGPRKLLSSANITTIVDLPGVGQNFQDHPMIQASYTYRRFNFRPSPNDLFLNASFAAWSEEVWASNRTGPNSIATGNAAAWLPFPVVSPRAADLSSALASQNNTLYLPPGTDQTVAAGYRAQMLLHAAALNSNHTAFYNLVLTGGPTNGILVDLHPLSRRTVAIDTADPYNREPRVDYRALSNPLDAAIMADLVRFTRRYHLENPLTTSWAAMEMAPGLETQTDEQFAAYLAETLSPSEFHPAGTCAMMPRELGGVVDQQLRVYGVERLRVVDASVFPTLPGGNTCQPVYAVAEKAADLIRYGASKGVEQPC</sequence>
<evidence type="ECO:0000256" key="1">
    <source>
        <dbReference type="ARBA" id="ARBA00010790"/>
    </source>
</evidence>
<evidence type="ECO:0000259" key="5">
    <source>
        <dbReference type="Pfam" id="PF05199"/>
    </source>
</evidence>
<feature type="signal peptide" evidence="3">
    <location>
        <begin position="1"/>
        <end position="21"/>
    </location>
</feature>